<dbReference type="Gene3D" id="2.30.110.10">
    <property type="entry name" value="Electron Transport, Fmn-binding Protein, Chain A"/>
    <property type="match status" value="1"/>
</dbReference>
<keyword evidence="4" id="KW-1185">Reference proteome</keyword>
<dbReference type="EMBL" id="RKQG01000001">
    <property type="protein sequence ID" value="RPE35104.1"/>
    <property type="molecule type" value="Genomic_DNA"/>
</dbReference>
<dbReference type="GO" id="GO:0016627">
    <property type="term" value="F:oxidoreductase activity, acting on the CH-CH group of donors"/>
    <property type="evidence" value="ECO:0007669"/>
    <property type="project" value="TreeGrafter"/>
</dbReference>
<dbReference type="InterPro" id="IPR011576">
    <property type="entry name" value="Pyridox_Oxase_N"/>
</dbReference>
<dbReference type="RefSeq" id="WP_123818698.1">
    <property type="nucleotide sequence ID" value="NZ_RKQG01000001.1"/>
</dbReference>
<evidence type="ECO:0000313" key="3">
    <source>
        <dbReference type="EMBL" id="RPE35104.1"/>
    </source>
</evidence>
<dbReference type="PANTHER" id="PTHR35176">
    <property type="entry name" value="HEME OXYGENASE HI_0854-RELATED"/>
    <property type="match status" value="1"/>
</dbReference>
<sequence length="157" mass="16827">MTTWQEFEQQAPGLAPRIRARFEAHKHHVLATLTKDGSPRVSGTEVDFHGPELYLGSMAGAVKAADLRRDGRCALHANPGPGTDLAGGDAKLSLRAVELTDPAEIAGYEAGLPEPPPGRYHAFRLELTGAVLTEVAGDHLVISSWHPGGPVRVVERR</sequence>
<protein>
    <submittedName>
        <fullName evidence="3">Pyridoxamine 5'-phosphate oxidase</fullName>
    </submittedName>
</protein>
<proteinExistence type="predicted"/>
<dbReference type="InterPro" id="IPR052019">
    <property type="entry name" value="F420H2_bilvrd_red/Heme_oxyg"/>
</dbReference>
<evidence type="ECO:0000259" key="2">
    <source>
        <dbReference type="Pfam" id="PF01243"/>
    </source>
</evidence>
<reference evidence="3 4" key="1">
    <citation type="submission" date="2018-11" db="EMBL/GenBank/DDBJ databases">
        <title>Sequencing the genomes of 1000 actinobacteria strains.</title>
        <authorList>
            <person name="Klenk H.-P."/>
        </authorList>
    </citation>
    <scope>NUCLEOTIDE SEQUENCE [LARGE SCALE GENOMIC DNA]</scope>
    <source>
        <strain evidence="3 4">DSM 44781</strain>
    </source>
</reference>
<name>A0A3N4SF50_9ACTN</name>
<dbReference type="GO" id="GO:0070967">
    <property type="term" value="F:coenzyme F420 binding"/>
    <property type="evidence" value="ECO:0007669"/>
    <property type="project" value="TreeGrafter"/>
</dbReference>
<dbReference type="AlphaFoldDB" id="A0A3N4SF50"/>
<gene>
    <name evidence="3" type="ORF">EDD38_3451</name>
</gene>
<dbReference type="InterPro" id="IPR012349">
    <property type="entry name" value="Split_barrel_FMN-bd"/>
</dbReference>
<organism evidence="3 4">
    <name type="scientific">Kitasatospora cineracea</name>
    <dbReference type="NCBI Taxonomy" id="88074"/>
    <lineage>
        <taxon>Bacteria</taxon>
        <taxon>Bacillati</taxon>
        <taxon>Actinomycetota</taxon>
        <taxon>Actinomycetes</taxon>
        <taxon>Kitasatosporales</taxon>
        <taxon>Streptomycetaceae</taxon>
        <taxon>Kitasatospora</taxon>
    </lineage>
</organism>
<dbReference type="GO" id="GO:0005829">
    <property type="term" value="C:cytosol"/>
    <property type="evidence" value="ECO:0007669"/>
    <property type="project" value="TreeGrafter"/>
</dbReference>
<accession>A0A3N4SF50</accession>
<keyword evidence="1" id="KW-0560">Oxidoreductase</keyword>
<comment type="caution">
    <text evidence="3">The sequence shown here is derived from an EMBL/GenBank/DDBJ whole genome shotgun (WGS) entry which is preliminary data.</text>
</comment>
<feature type="domain" description="Pyridoxamine 5'-phosphate oxidase N-terminal" evidence="2">
    <location>
        <begin position="16"/>
        <end position="97"/>
    </location>
</feature>
<dbReference type="Pfam" id="PF01243">
    <property type="entry name" value="PNPOx_N"/>
    <property type="match status" value="1"/>
</dbReference>
<evidence type="ECO:0000313" key="4">
    <source>
        <dbReference type="Proteomes" id="UP000266906"/>
    </source>
</evidence>
<dbReference type="Proteomes" id="UP000266906">
    <property type="component" value="Unassembled WGS sequence"/>
</dbReference>
<evidence type="ECO:0000256" key="1">
    <source>
        <dbReference type="ARBA" id="ARBA00023002"/>
    </source>
</evidence>
<dbReference type="PANTHER" id="PTHR35176:SF6">
    <property type="entry name" value="HEME OXYGENASE HI_0854-RELATED"/>
    <property type="match status" value="1"/>
</dbReference>
<dbReference type="SUPFAM" id="SSF50475">
    <property type="entry name" value="FMN-binding split barrel"/>
    <property type="match status" value="1"/>
</dbReference>